<dbReference type="Gene3D" id="3.90.180.10">
    <property type="entry name" value="Medium-chain alcohol dehydrogenases, catalytic domain"/>
    <property type="match status" value="1"/>
</dbReference>
<dbReference type="InterPro" id="IPR013149">
    <property type="entry name" value="ADH-like_C"/>
</dbReference>
<keyword evidence="1" id="KW-0479">Metal-binding</keyword>
<dbReference type="Gene3D" id="3.40.50.720">
    <property type="entry name" value="NAD(P)-binding Rossmann-like Domain"/>
    <property type="match status" value="1"/>
</dbReference>
<dbReference type="InterPro" id="IPR036291">
    <property type="entry name" value="NAD(P)-bd_dom_sf"/>
</dbReference>
<dbReference type="Proteomes" id="UP000199310">
    <property type="component" value="Unassembled WGS sequence"/>
</dbReference>
<evidence type="ECO:0000256" key="1">
    <source>
        <dbReference type="ARBA" id="ARBA00022723"/>
    </source>
</evidence>
<gene>
    <name evidence="5" type="ORF">SAMN04488122_5080</name>
</gene>
<dbReference type="Pfam" id="PF00107">
    <property type="entry name" value="ADH_zinc_N"/>
    <property type="match status" value="1"/>
</dbReference>
<dbReference type="GO" id="GO:0016491">
    <property type="term" value="F:oxidoreductase activity"/>
    <property type="evidence" value="ECO:0007669"/>
    <property type="project" value="UniProtKB-KW"/>
</dbReference>
<sequence length="371" mass="40681">MNEIEIEMNGRKGQLALFNGPGKAFELKDFNVRALQPGELLVKNVYTTICGSDLHTFCGVRKEPCPTVLGHEIVGEIVELHPTHTGFDLRGKQLKAGDRITWTVFSSNPQSINSLRGIPQKGDDLFKYGHVLVEEPEVFHGGLGAYCIIKANTGIIKLPENIPLSIAATLNCSVSTVAGALRMAGDMKDKHVLITGMGHLGITCAAMCREAGAEWIGAADIAERRLDEALGFGADELFNMNGDNSKLLAALQERTNGKGIDVVFDMSGSPEAMEFGINSLGIGGCAVLIGAVFNTKPLLIDPERVIRNLLTIKGLHNYNFEDFKYAFDFIKRNWEKYPFSTVVEKEFSLEQVEEAFEYALAKKPLRVGIKF</sequence>
<evidence type="ECO:0000256" key="2">
    <source>
        <dbReference type="ARBA" id="ARBA00022833"/>
    </source>
</evidence>
<evidence type="ECO:0000256" key="3">
    <source>
        <dbReference type="ARBA" id="ARBA00023002"/>
    </source>
</evidence>
<evidence type="ECO:0000259" key="4">
    <source>
        <dbReference type="SMART" id="SM00829"/>
    </source>
</evidence>
<reference evidence="6" key="1">
    <citation type="submission" date="2016-10" db="EMBL/GenBank/DDBJ databases">
        <authorList>
            <person name="Varghese N."/>
            <person name="Submissions S."/>
        </authorList>
    </citation>
    <scope>NUCLEOTIDE SEQUENCE [LARGE SCALE GENOMIC DNA]</scope>
    <source>
        <strain evidence="6">DSM 3695</strain>
    </source>
</reference>
<dbReference type="RefSeq" id="WP_218150438.1">
    <property type="nucleotide sequence ID" value="NZ_FOJG01000002.1"/>
</dbReference>
<organism evidence="5 6">
    <name type="scientific">Chitinophaga arvensicola</name>
    <dbReference type="NCBI Taxonomy" id="29529"/>
    <lineage>
        <taxon>Bacteria</taxon>
        <taxon>Pseudomonadati</taxon>
        <taxon>Bacteroidota</taxon>
        <taxon>Chitinophagia</taxon>
        <taxon>Chitinophagales</taxon>
        <taxon>Chitinophagaceae</taxon>
        <taxon>Chitinophaga</taxon>
    </lineage>
</organism>
<dbReference type="GO" id="GO:0046872">
    <property type="term" value="F:metal ion binding"/>
    <property type="evidence" value="ECO:0007669"/>
    <property type="project" value="UniProtKB-KW"/>
</dbReference>
<name>A0A1I0SBD6_9BACT</name>
<dbReference type="InterPro" id="IPR050129">
    <property type="entry name" value="Zn_alcohol_dh"/>
</dbReference>
<dbReference type="InterPro" id="IPR013154">
    <property type="entry name" value="ADH-like_N"/>
</dbReference>
<dbReference type="PANTHER" id="PTHR43401:SF2">
    <property type="entry name" value="L-THREONINE 3-DEHYDROGENASE"/>
    <property type="match status" value="1"/>
</dbReference>
<keyword evidence="2" id="KW-0862">Zinc</keyword>
<dbReference type="SUPFAM" id="SSF51735">
    <property type="entry name" value="NAD(P)-binding Rossmann-fold domains"/>
    <property type="match status" value="1"/>
</dbReference>
<accession>A0A1I0SBD6</accession>
<dbReference type="InterPro" id="IPR011032">
    <property type="entry name" value="GroES-like_sf"/>
</dbReference>
<dbReference type="EMBL" id="FOJG01000002">
    <property type="protein sequence ID" value="SEW52745.1"/>
    <property type="molecule type" value="Genomic_DNA"/>
</dbReference>
<dbReference type="SMART" id="SM00829">
    <property type="entry name" value="PKS_ER"/>
    <property type="match status" value="1"/>
</dbReference>
<proteinExistence type="predicted"/>
<dbReference type="SUPFAM" id="SSF50129">
    <property type="entry name" value="GroES-like"/>
    <property type="match status" value="1"/>
</dbReference>
<dbReference type="AlphaFoldDB" id="A0A1I0SBD6"/>
<dbReference type="CDD" id="cd08231">
    <property type="entry name" value="MDR_TM0436_like"/>
    <property type="match status" value="1"/>
</dbReference>
<protein>
    <submittedName>
        <fullName evidence="5">Putative phosphonate catabolism associated alcohol dehydrogenase</fullName>
    </submittedName>
</protein>
<evidence type="ECO:0000313" key="6">
    <source>
        <dbReference type="Proteomes" id="UP000199310"/>
    </source>
</evidence>
<keyword evidence="6" id="KW-1185">Reference proteome</keyword>
<dbReference type="STRING" id="29529.SAMN04488122_5080"/>
<dbReference type="InterPro" id="IPR020843">
    <property type="entry name" value="ER"/>
</dbReference>
<evidence type="ECO:0000313" key="5">
    <source>
        <dbReference type="EMBL" id="SEW52745.1"/>
    </source>
</evidence>
<dbReference type="PANTHER" id="PTHR43401">
    <property type="entry name" value="L-THREONINE 3-DEHYDROGENASE"/>
    <property type="match status" value="1"/>
</dbReference>
<dbReference type="Pfam" id="PF08240">
    <property type="entry name" value="ADH_N"/>
    <property type="match status" value="1"/>
</dbReference>
<feature type="domain" description="Enoyl reductase (ER)" evidence="4">
    <location>
        <begin position="20"/>
        <end position="369"/>
    </location>
</feature>
<keyword evidence="3" id="KW-0560">Oxidoreductase</keyword>